<accession>A0ABD2QAP2</accession>
<dbReference type="PANTHER" id="PTHR15000">
    <property type="entry name" value="ERYTHROID DIFFERENTIATION-RELATED FACTOR 1"/>
    <property type="match status" value="1"/>
</dbReference>
<dbReference type="Proteomes" id="UP001626550">
    <property type="component" value="Unassembled WGS sequence"/>
</dbReference>
<feature type="compositionally biased region" description="Polar residues" evidence="1">
    <location>
        <begin position="1027"/>
        <end position="1036"/>
    </location>
</feature>
<evidence type="ECO:0000313" key="4">
    <source>
        <dbReference type="Proteomes" id="UP001626550"/>
    </source>
</evidence>
<gene>
    <name evidence="3" type="ORF">Ciccas_004741</name>
</gene>
<dbReference type="PANTHER" id="PTHR15000:SF1">
    <property type="entry name" value="ERYTHROID DIFFERENTIATION-RELATED FACTOR 1"/>
    <property type="match status" value="1"/>
</dbReference>
<reference evidence="3 4" key="1">
    <citation type="submission" date="2024-11" db="EMBL/GenBank/DDBJ databases">
        <title>Adaptive evolution of stress response genes in parasites aligns with host niche diversity.</title>
        <authorList>
            <person name="Hahn C."/>
            <person name="Resl P."/>
        </authorList>
    </citation>
    <scope>NUCLEOTIDE SEQUENCE [LARGE SCALE GENOMIC DNA]</scope>
    <source>
        <strain evidence="3">EGGRZ-B1_66</strain>
        <tissue evidence="3">Body</tissue>
    </source>
</reference>
<dbReference type="AlphaFoldDB" id="A0ABD2QAP2"/>
<feature type="domain" description="EDRF1 N-terminal" evidence="2">
    <location>
        <begin position="94"/>
        <end position="274"/>
    </location>
</feature>
<protein>
    <recommendedName>
        <fullName evidence="2">EDRF1 N-terminal domain-containing protein</fullName>
    </recommendedName>
</protein>
<organism evidence="3 4">
    <name type="scientific">Cichlidogyrus casuarinus</name>
    <dbReference type="NCBI Taxonomy" id="1844966"/>
    <lineage>
        <taxon>Eukaryota</taxon>
        <taxon>Metazoa</taxon>
        <taxon>Spiralia</taxon>
        <taxon>Lophotrochozoa</taxon>
        <taxon>Platyhelminthes</taxon>
        <taxon>Monogenea</taxon>
        <taxon>Monopisthocotylea</taxon>
        <taxon>Dactylogyridea</taxon>
        <taxon>Ancyrocephalidae</taxon>
        <taxon>Cichlidogyrus</taxon>
    </lineage>
</organism>
<comment type="caution">
    <text evidence="3">The sequence shown here is derived from an EMBL/GenBank/DDBJ whole genome shotgun (WGS) entry which is preliminary data.</text>
</comment>
<name>A0ABD2QAP2_9PLAT</name>
<evidence type="ECO:0000259" key="2">
    <source>
        <dbReference type="Pfam" id="PF23788"/>
    </source>
</evidence>
<proteinExistence type="predicted"/>
<dbReference type="EMBL" id="JBJKFK010000513">
    <property type="protein sequence ID" value="KAL3316609.1"/>
    <property type="molecule type" value="Genomic_DNA"/>
</dbReference>
<keyword evidence="4" id="KW-1185">Reference proteome</keyword>
<evidence type="ECO:0000313" key="3">
    <source>
        <dbReference type="EMBL" id="KAL3316609.1"/>
    </source>
</evidence>
<feature type="region of interest" description="Disordered" evidence="1">
    <location>
        <begin position="1017"/>
        <end position="1036"/>
    </location>
</feature>
<feature type="region of interest" description="Disordered" evidence="1">
    <location>
        <begin position="380"/>
        <end position="400"/>
    </location>
</feature>
<feature type="compositionally biased region" description="Polar residues" evidence="1">
    <location>
        <begin position="384"/>
        <end position="400"/>
    </location>
</feature>
<sequence>MIHSVSGKHIIDEFDLESFLLSSSAYGDWPFFRKFLQKLNISLDLNEFSNQNIVVKGLYQRLLYHTVNCSNSEVSVPAKLYSNKLQQQSDAKKTDVLSNTDFLRSAEWSLQDLSFLVGSDLAIFGTKTHPCISLKLNPHNEPINVFTGLDIWLENILNEVPEVAMFFHNEGIIMQEFEIYSTEDLPNLAGFNTDEVKSTLRNLVMFIKHSATKEGHTYWLVKETDSEFVKLYDLTSITSADDGSIPSLVQERNPFILPVATLCFRLAEHRMKQRDDYFRTRRHPSKAFLEDFLLDEKSFVLDVMRLLKNCLNLLSAWEEEVPISASDLRNRAASLLCRVYLSFNASIISECAKSLVNDIEDNEDTLSVVSLDEVVSSSALTPGPSASLTTRQSTCHDSSSNRLGQRFLEAFSTDNSSALTEMAIKFIEYQAPISPTLYTPANDDSYSLQLYTTKPKQSWQLVLIKHQISRSLSSLILLKQQLSSETLSSFMRRKEQAISLVSSLQNTLVQCFLLYRVATASITWQLASLGDLVNYSVKDEDTVLFIGLLYVLACISYLDLCSVSGANIQSSFDVYFKQVASFCHLLAVDHCEELSNELQVVLSAVPSCLQKQDIQFESKSSFLLRFHQVQCYVNALKLALDLIIESKIYVDNGFWSRNPKTKNILYPNLISYFPTSIYSFLNALRFLSALLLQSVPHRDAFYDLEWTRILDWMQEKFNYCLETLLPASAEVTKAKTAVQYQSKSQHQTLYYNNLGQLYKILHSICGNELIEICNLHTCELKLIPSLRYPFLLLAIRALLDSVSKQGRSPSVDILADLLRNTCQFLTLELFSSNSAHIDEVIDSMVISDCILPMLDQILHLVPKNVWNQLLPGRRDLLMHHAYCQLGSTKISIIAAKKRPALVKSSAKLFAWEKQLKDLKWVIQTLTKNEANDLEKMSLVIILYAYFLHLHVGVNEGILSISGCKSLVLIYEDLLQCLVTWSKIYEQCRDDTATPELKEALDMLVQDLQSVNQYIQSKKQKNKQTQKPSFASSTSNSSHQKNLLEQIADFQNLITNFTFLMKQ</sequence>
<dbReference type="Pfam" id="PF23788">
    <property type="entry name" value="EDRF1_N"/>
    <property type="match status" value="1"/>
</dbReference>
<dbReference type="InterPro" id="IPR056582">
    <property type="entry name" value="EDRF1_N"/>
</dbReference>
<evidence type="ECO:0000256" key="1">
    <source>
        <dbReference type="SAM" id="MobiDB-lite"/>
    </source>
</evidence>